<protein>
    <submittedName>
        <fullName evidence="2">Breast carcinoma-amplified sequence 1</fullName>
    </submittedName>
</protein>
<feature type="region of interest" description="Disordered" evidence="1">
    <location>
        <begin position="568"/>
        <end position="725"/>
    </location>
</feature>
<feature type="region of interest" description="Disordered" evidence="1">
    <location>
        <begin position="519"/>
        <end position="538"/>
    </location>
</feature>
<gene>
    <name evidence="2" type="primary">BCAS1</name>
    <name evidence="2" type="ORF">L345_01134</name>
</gene>
<proteinExistence type="predicted"/>
<feature type="compositionally biased region" description="Low complexity" evidence="1">
    <location>
        <begin position="468"/>
        <end position="489"/>
    </location>
</feature>
<feature type="compositionally biased region" description="Polar residues" evidence="1">
    <location>
        <begin position="150"/>
        <end position="166"/>
    </location>
</feature>
<name>V8PEQ9_OPHHA</name>
<organism evidence="2 3">
    <name type="scientific">Ophiophagus hannah</name>
    <name type="common">King cobra</name>
    <name type="synonym">Naja hannah</name>
    <dbReference type="NCBI Taxonomy" id="8665"/>
    <lineage>
        <taxon>Eukaryota</taxon>
        <taxon>Metazoa</taxon>
        <taxon>Chordata</taxon>
        <taxon>Craniata</taxon>
        <taxon>Vertebrata</taxon>
        <taxon>Euteleostomi</taxon>
        <taxon>Lepidosauria</taxon>
        <taxon>Squamata</taxon>
        <taxon>Bifurcata</taxon>
        <taxon>Unidentata</taxon>
        <taxon>Episquamata</taxon>
        <taxon>Toxicofera</taxon>
        <taxon>Serpentes</taxon>
        <taxon>Colubroidea</taxon>
        <taxon>Elapidae</taxon>
        <taxon>Elapinae</taxon>
        <taxon>Ophiophagus</taxon>
    </lineage>
</organism>
<feature type="compositionally biased region" description="Polar residues" evidence="1">
    <location>
        <begin position="214"/>
        <end position="225"/>
    </location>
</feature>
<evidence type="ECO:0000313" key="2">
    <source>
        <dbReference type="EMBL" id="ETE73029.1"/>
    </source>
</evidence>
<feature type="compositionally biased region" description="Basic and acidic residues" evidence="1">
    <location>
        <begin position="521"/>
        <end position="530"/>
    </location>
</feature>
<dbReference type="GO" id="GO:0042552">
    <property type="term" value="P:myelination"/>
    <property type="evidence" value="ECO:0007669"/>
    <property type="project" value="TreeGrafter"/>
</dbReference>
<dbReference type="OrthoDB" id="8962384at2759"/>
<reference evidence="2 3" key="1">
    <citation type="journal article" date="2013" name="Proc. Natl. Acad. Sci. U.S.A.">
        <title>The king cobra genome reveals dynamic gene evolution and adaptation in the snake venom system.</title>
        <authorList>
            <person name="Vonk F.J."/>
            <person name="Casewell N.R."/>
            <person name="Henkel C.V."/>
            <person name="Heimberg A.M."/>
            <person name="Jansen H.J."/>
            <person name="McCleary R.J."/>
            <person name="Kerkkamp H.M."/>
            <person name="Vos R.A."/>
            <person name="Guerreiro I."/>
            <person name="Calvete J.J."/>
            <person name="Wuster W."/>
            <person name="Woods A.E."/>
            <person name="Logan J.M."/>
            <person name="Harrison R.A."/>
            <person name="Castoe T.A."/>
            <person name="de Koning A.P."/>
            <person name="Pollock D.D."/>
            <person name="Yandell M."/>
            <person name="Calderon D."/>
            <person name="Renjifo C."/>
            <person name="Currier R.B."/>
            <person name="Salgado D."/>
            <person name="Pla D."/>
            <person name="Sanz L."/>
            <person name="Hyder A.S."/>
            <person name="Ribeiro J.M."/>
            <person name="Arntzen J.W."/>
            <person name="van den Thillart G.E."/>
            <person name="Boetzer M."/>
            <person name="Pirovano W."/>
            <person name="Dirks R.P."/>
            <person name="Spaink H.P."/>
            <person name="Duboule D."/>
            <person name="McGlinn E."/>
            <person name="Kini R.M."/>
            <person name="Richardson M.K."/>
        </authorList>
    </citation>
    <scope>NUCLEOTIDE SEQUENCE</scope>
    <source>
        <tissue evidence="2">Blood</tissue>
    </source>
</reference>
<feature type="compositionally biased region" description="Polar residues" evidence="1">
    <location>
        <begin position="658"/>
        <end position="668"/>
    </location>
</feature>
<dbReference type="Proteomes" id="UP000018936">
    <property type="component" value="Unassembled WGS sequence"/>
</dbReference>
<keyword evidence="3" id="KW-1185">Reference proteome</keyword>
<accession>V8PEQ9</accession>
<feature type="non-terminal residue" evidence="2">
    <location>
        <position position="1"/>
    </location>
</feature>
<dbReference type="PANTHER" id="PTHR15016">
    <property type="entry name" value="BREAST CARCINOMA-AMPLIFIED SEQUENCE 1"/>
    <property type="match status" value="1"/>
</dbReference>
<dbReference type="AlphaFoldDB" id="V8PEQ9"/>
<feature type="compositionally biased region" description="Basic and acidic residues" evidence="1">
    <location>
        <begin position="405"/>
        <end position="415"/>
    </location>
</feature>
<feature type="compositionally biased region" description="Pro residues" evidence="1">
    <location>
        <begin position="500"/>
        <end position="511"/>
    </location>
</feature>
<evidence type="ECO:0000313" key="3">
    <source>
        <dbReference type="Proteomes" id="UP000018936"/>
    </source>
</evidence>
<feature type="compositionally biased region" description="Basic and acidic residues" evidence="1">
    <location>
        <begin position="669"/>
        <end position="681"/>
    </location>
</feature>
<feature type="compositionally biased region" description="Polar residues" evidence="1">
    <location>
        <begin position="66"/>
        <end position="75"/>
    </location>
</feature>
<feature type="region of interest" description="Disordered" evidence="1">
    <location>
        <begin position="51"/>
        <end position="82"/>
    </location>
</feature>
<feature type="compositionally biased region" description="Basic and acidic residues" evidence="1">
    <location>
        <begin position="235"/>
        <end position="264"/>
    </location>
</feature>
<evidence type="ECO:0000256" key="1">
    <source>
        <dbReference type="SAM" id="MobiDB-lite"/>
    </source>
</evidence>
<feature type="region of interest" description="Disordered" evidence="1">
    <location>
        <begin position="214"/>
        <end position="264"/>
    </location>
</feature>
<dbReference type="PANTHER" id="PTHR15016:SF6">
    <property type="entry name" value="BREAST CARCINOMA-AMPLIFIED SEQUENCE 1"/>
    <property type="match status" value="1"/>
</dbReference>
<feature type="region of interest" description="Disordered" evidence="1">
    <location>
        <begin position="280"/>
        <end position="321"/>
    </location>
</feature>
<feature type="region of interest" description="Disordered" evidence="1">
    <location>
        <begin position="403"/>
        <end position="511"/>
    </location>
</feature>
<feature type="region of interest" description="Disordered" evidence="1">
    <location>
        <begin position="150"/>
        <end position="174"/>
    </location>
</feature>
<feature type="compositionally biased region" description="Polar residues" evidence="1">
    <location>
        <begin position="687"/>
        <end position="699"/>
    </location>
</feature>
<dbReference type="EMBL" id="AZIM01000143">
    <property type="protein sequence ID" value="ETE73029.1"/>
    <property type="molecule type" value="Genomic_DNA"/>
</dbReference>
<feature type="compositionally biased region" description="Basic and acidic residues" evidence="1">
    <location>
        <begin position="568"/>
        <end position="600"/>
    </location>
</feature>
<dbReference type="InterPro" id="IPR026115">
    <property type="entry name" value="NABC1"/>
</dbReference>
<sequence>MLLKAKQGTCWERLLNTAAPVAEQLQEGSTAQQSQTLFCKHRQATVMGNTQFIPKDPEDQDPATKATYSQISSEPPESLKNGPVIIQPVQTEISANSDTEGTAQTIPVCRSETVLVNSGKASLKDGKQRIQLSIVDGRVSVGLDNAAVSSQETMEISSNSEASGNNIGKEAKPIPPAAKSRFAFAFSRSVPGRTEAQATNSSLGSAQLDVSSEAAQANKASSETGELSVAAATEKASDKNLSEASHTEIELSAPTKEEDVPLPKSKELTFLDKLFKLEKGSRKSRQQEQNQQEVTDSCPGVGISSEEPAGLKSTLDDESQGKASIEIGTGISGIVEKQGGINEKDEDLVDECNQTTLQQDIAVSNCLVSEDFAQEERKTDNTNTATRTDNNIMSFFKTLVSPSKADSKCDTEDKGSQTGHGGTEKTVTDSLVKSTKKKKPDSPRLGHSTFSKLFRHKAKKDVQQTANTKPTEQPVPVVPVTKPETSVPPAQESPAVKPIVKPPEAPVLPPAPTVVVVTNEAPKEMTKERSSSTPTPLSKECAQCYAVLSAKEMFLTTTPTDDIEVINTERIEASPEVPVKDERRSQEVAETKSKGEERPTKTNLRKFFKLSGRSDTGVTPPEINGPAPDHQTLDFTDRPLTQAENRDSASKGSRKNSTDNLNKSQEIPQKTKDPQESRQEEAAEIDSLQNGEDAAQQSPLKRMEKRQTFGGFLKGLSPKRMSDAGVQTDPVSIVSIVKPK</sequence>
<comment type="caution">
    <text evidence="2">The sequence shown here is derived from an EMBL/GenBank/DDBJ whole genome shotgun (WGS) entry which is preliminary data.</text>
</comment>